<feature type="domain" description="N-acetyltransferase" evidence="1">
    <location>
        <begin position="169"/>
        <end position="326"/>
    </location>
</feature>
<evidence type="ECO:0000313" key="3">
    <source>
        <dbReference type="Proteomes" id="UP000229263"/>
    </source>
</evidence>
<dbReference type="InterPro" id="IPR027843">
    <property type="entry name" value="DUF4440"/>
</dbReference>
<comment type="caution">
    <text evidence="2">The sequence shown here is derived from an EMBL/GenBank/DDBJ whole genome shotgun (WGS) entry which is preliminary data.</text>
</comment>
<reference evidence="2 3" key="1">
    <citation type="submission" date="2017-11" db="EMBL/GenBank/DDBJ databases">
        <title>Sequencing the genomes of 1000 actinobacteria strains.</title>
        <authorList>
            <person name="Klenk H.-P."/>
        </authorList>
    </citation>
    <scope>NUCLEOTIDE SEQUENCE [LARGE SCALE GENOMIC DNA]</scope>
    <source>
        <strain evidence="2 3">DSM 12798</strain>
    </source>
</reference>
<protein>
    <submittedName>
        <fullName evidence="2">RimJ/RimL family protein N-acetyltransferase</fullName>
    </submittedName>
</protein>
<dbReference type="Pfam" id="PF14534">
    <property type="entry name" value="DUF4440"/>
    <property type="match status" value="1"/>
</dbReference>
<dbReference type="Pfam" id="PF13302">
    <property type="entry name" value="Acetyltransf_3"/>
    <property type="match status" value="1"/>
</dbReference>
<dbReference type="Gene3D" id="3.10.450.50">
    <property type="match status" value="1"/>
</dbReference>
<dbReference type="PANTHER" id="PTHR43441:SF10">
    <property type="entry name" value="ACETYLTRANSFERASE"/>
    <property type="match status" value="1"/>
</dbReference>
<evidence type="ECO:0000313" key="2">
    <source>
        <dbReference type="EMBL" id="PJJ44355.1"/>
    </source>
</evidence>
<evidence type="ECO:0000259" key="1">
    <source>
        <dbReference type="PROSITE" id="PS51186"/>
    </source>
</evidence>
<keyword evidence="3" id="KW-1185">Reference proteome</keyword>
<dbReference type="InterPro" id="IPR051908">
    <property type="entry name" value="Ribosomal_N-acetyltransferase"/>
</dbReference>
<organism evidence="2 3">
    <name type="scientific">Glutamicibacter mysorens</name>
    <dbReference type="NCBI Taxonomy" id="257984"/>
    <lineage>
        <taxon>Bacteria</taxon>
        <taxon>Bacillati</taxon>
        <taxon>Actinomycetota</taxon>
        <taxon>Actinomycetes</taxon>
        <taxon>Micrococcales</taxon>
        <taxon>Micrococcaceae</taxon>
        <taxon>Glutamicibacter</taxon>
    </lineage>
</organism>
<dbReference type="PROSITE" id="PS51186">
    <property type="entry name" value="GNAT"/>
    <property type="match status" value="1"/>
</dbReference>
<dbReference type="Proteomes" id="UP000229263">
    <property type="component" value="Unassembled WGS sequence"/>
</dbReference>
<name>A0ABX4N046_9MICC</name>
<dbReference type="PANTHER" id="PTHR43441">
    <property type="entry name" value="RIBOSOMAL-PROTEIN-SERINE ACETYLTRANSFERASE"/>
    <property type="match status" value="1"/>
</dbReference>
<dbReference type="SUPFAM" id="SSF54427">
    <property type="entry name" value="NTF2-like"/>
    <property type="match status" value="1"/>
</dbReference>
<dbReference type="EMBL" id="PGEY01000001">
    <property type="protein sequence ID" value="PJJ44355.1"/>
    <property type="molecule type" value="Genomic_DNA"/>
</dbReference>
<sequence length="342" mass="38520">MIQLIKSNWSNRSSVIFCDVLVDMASHDFPRVLPQGSALSNTIISLEQELLETSQRHSRRQLERYLHPQFSEVGASGRVYDRESIIAQLAQEPERDSGSREVGSPVAIQVADQAVLLRWRLLSGSASERSSLWIHEQDRWQLFFHQGTPAARQLSFAEPNKAALVDDDFSVRRLRQSDAEAVFEAFSSNADMDRQGDADTPEKAASYVRALMEAGERQQALAVAYRDRLVGLVCGTVDPANQNVWVWYWMNQDYRGRSLATRAVATLVNHLFGELGLYRLELGLRANNPGSKRVAECNGFLREGVERGKFLVAGERVDVYAYARLRTDQVPDVVPLPWSTQP</sequence>
<dbReference type="InterPro" id="IPR000182">
    <property type="entry name" value="GNAT_dom"/>
</dbReference>
<proteinExistence type="predicted"/>
<accession>A0ABX4N046</accession>
<gene>
    <name evidence="2" type="ORF">ATK23_1586</name>
</gene>
<dbReference type="Gene3D" id="3.40.630.30">
    <property type="match status" value="1"/>
</dbReference>
<dbReference type="InterPro" id="IPR016181">
    <property type="entry name" value="Acyl_CoA_acyltransferase"/>
</dbReference>
<dbReference type="InterPro" id="IPR032710">
    <property type="entry name" value="NTF2-like_dom_sf"/>
</dbReference>
<dbReference type="SUPFAM" id="SSF55729">
    <property type="entry name" value="Acyl-CoA N-acyltransferases (Nat)"/>
    <property type="match status" value="1"/>
</dbReference>